<reference evidence="1 2" key="1">
    <citation type="journal article" date="2021" name="BMC Genomics">
        <title>Datura genome reveals duplications of psychoactive alkaloid biosynthetic genes and high mutation rate following tissue culture.</title>
        <authorList>
            <person name="Rajewski A."/>
            <person name="Carter-House D."/>
            <person name="Stajich J."/>
            <person name="Litt A."/>
        </authorList>
    </citation>
    <scope>NUCLEOTIDE SEQUENCE [LARGE SCALE GENOMIC DNA]</scope>
    <source>
        <strain evidence="1">AR-01</strain>
    </source>
</reference>
<feature type="non-terminal residue" evidence="1">
    <location>
        <position position="1"/>
    </location>
</feature>
<gene>
    <name evidence="1" type="ORF">HAX54_022909</name>
</gene>
<sequence>LGTTTIDYSPVAQRNADETPVGENIVLCHYLYPASLWCLAYHDLCLPISSPKRKLATLVLTYLGRVRE</sequence>
<evidence type="ECO:0000313" key="1">
    <source>
        <dbReference type="EMBL" id="MCD9638759.1"/>
    </source>
</evidence>
<keyword evidence="2" id="KW-1185">Reference proteome</keyword>
<dbReference type="EMBL" id="JACEIK010002771">
    <property type="protein sequence ID" value="MCD9638759.1"/>
    <property type="molecule type" value="Genomic_DNA"/>
</dbReference>
<comment type="caution">
    <text evidence="1">The sequence shown here is derived from an EMBL/GenBank/DDBJ whole genome shotgun (WGS) entry which is preliminary data.</text>
</comment>
<evidence type="ECO:0000313" key="2">
    <source>
        <dbReference type="Proteomes" id="UP000823775"/>
    </source>
</evidence>
<accession>A0ABS8UVZ2</accession>
<proteinExistence type="predicted"/>
<organism evidence="1 2">
    <name type="scientific">Datura stramonium</name>
    <name type="common">Jimsonweed</name>
    <name type="synonym">Common thornapple</name>
    <dbReference type="NCBI Taxonomy" id="4076"/>
    <lineage>
        <taxon>Eukaryota</taxon>
        <taxon>Viridiplantae</taxon>
        <taxon>Streptophyta</taxon>
        <taxon>Embryophyta</taxon>
        <taxon>Tracheophyta</taxon>
        <taxon>Spermatophyta</taxon>
        <taxon>Magnoliopsida</taxon>
        <taxon>eudicotyledons</taxon>
        <taxon>Gunneridae</taxon>
        <taxon>Pentapetalae</taxon>
        <taxon>asterids</taxon>
        <taxon>lamiids</taxon>
        <taxon>Solanales</taxon>
        <taxon>Solanaceae</taxon>
        <taxon>Solanoideae</taxon>
        <taxon>Datureae</taxon>
        <taxon>Datura</taxon>
    </lineage>
</organism>
<name>A0ABS8UVZ2_DATST</name>
<protein>
    <submittedName>
        <fullName evidence="1">Uncharacterized protein</fullName>
    </submittedName>
</protein>
<dbReference type="Proteomes" id="UP000823775">
    <property type="component" value="Unassembled WGS sequence"/>
</dbReference>